<dbReference type="EMBL" id="JACEEZ010003648">
    <property type="protein sequence ID" value="KAG0727189.1"/>
    <property type="molecule type" value="Genomic_DNA"/>
</dbReference>
<name>A0A8J5CZL0_CHIOP</name>
<dbReference type="Proteomes" id="UP000770661">
    <property type="component" value="Unassembled WGS sequence"/>
</dbReference>
<evidence type="ECO:0000313" key="1">
    <source>
        <dbReference type="EMBL" id="KAG0727189.1"/>
    </source>
</evidence>
<accession>A0A8J5CZL0</accession>
<dbReference type="AlphaFoldDB" id="A0A8J5CZL0"/>
<evidence type="ECO:0000313" key="2">
    <source>
        <dbReference type="Proteomes" id="UP000770661"/>
    </source>
</evidence>
<reference evidence="1" key="1">
    <citation type="submission" date="2020-07" db="EMBL/GenBank/DDBJ databases">
        <title>The High-quality genome of the commercially important snow crab, Chionoecetes opilio.</title>
        <authorList>
            <person name="Jeong J.-H."/>
            <person name="Ryu S."/>
        </authorList>
    </citation>
    <scope>NUCLEOTIDE SEQUENCE</scope>
    <source>
        <strain evidence="1">MADBK_172401_WGS</strain>
        <tissue evidence="1">Digestive gland</tissue>
    </source>
</reference>
<dbReference type="OrthoDB" id="6380626at2759"/>
<gene>
    <name evidence="1" type="ORF">GWK47_004055</name>
</gene>
<sequence>MSWEGILGPRQRLGLCLSQDHLHILKASYGSTSDRSSTGTARAEASMDFVGGREVYGSDHSPCVCPQRPATVEYIGGVPSFWRKQLDRKVFYLTCRHHILEVLVGAVGENLFGKVKSPENPLVQALQGRLDRSYHRQPYNPVHQTKWLNKKKKE</sequence>
<comment type="caution">
    <text evidence="1">The sequence shown here is derived from an EMBL/GenBank/DDBJ whole genome shotgun (WGS) entry which is preliminary data.</text>
</comment>
<protein>
    <submittedName>
        <fullName evidence="1">Uncharacterized protein</fullName>
    </submittedName>
</protein>
<organism evidence="1 2">
    <name type="scientific">Chionoecetes opilio</name>
    <name type="common">Atlantic snow crab</name>
    <name type="synonym">Cancer opilio</name>
    <dbReference type="NCBI Taxonomy" id="41210"/>
    <lineage>
        <taxon>Eukaryota</taxon>
        <taxon>Metazoa</taxon>
        <taxon>Ecdysozoa</taxon>
        <taxon>Arthropoda</taxon>
        <taxon>Crustacea</taxon>
        <taxon>Multicrustacea</taxon>
        <taxon>Malacostraca</taxon>
        <taxon>Eumalacostraca</taxon>
        <taxon>Eucarida</taxon>
        <taxon>Decapoda</taxon>
        <taxon>Pleocyemata</taxon>
        <taxon>Brachyura</taxon>
        <taxon>Eubrachyura</taxon>
        <taxon>Majoidea</taxon>
        <taxon>Majidae</taxon>
        <taxon>Chionoecetes</taxon>
    </lineage>
</organism>
<proteinExistence type="predicted"/>
<keyword evidence="2" id="KW-1185">Reference proteome</keyword>